<evidence type="ECO:0000313" key="3">
    <source>
        <dbReference type="Proteomes" id="UP000464780"/>
    </source>
</evidence>
<dbReference type="Gene3D" id="3.20.20.450">
    <property type="entry name" value="EAL domain"/>
    <property type="match status" value="1"/>
</dbReference>
<dbReference type="Gene3D" id="3.30.450.20">
    <property type="entry name" value="PAS domain"/>
    <property type="match status" value="1"/>
</dbReference>
<accession>A0AB73ULV8</accession>
<dbReference type="CDD" id="cd01948">
    <property type="entry name" value="EAL"/>
    <property type="match status" value="1"/>
</dbReference>
<dbReference type="InterPro" id="IPR050706">
    <property type="entry name" value="Cyclic-di-GMP_PDE-like"/>
</dbReference>
<feature type="domain" description="EAL" evidence="1">
    <location>
        <begin position="1"/>
        <end position="251"/>
    </location>
</feature>
<dbReference type="Gene3D" id="1.20.5.170">
    <property type="match status" value="1"/>
</dbReference>
<dbReference type="PANTHER" id="PTHR33121">
    <property type="entry name" value="CYCLIC DI-GMP PHOSPHODIESTERASE PDEF"/>
    <property type="match status" value="1"/>
</dbReference>
<dbReference type="Pfam" id="PF00563">
    <property type="entry name" value="EAL"/>
    <property type="match status" value="1"/>
</dbReference>
<evidence type="ECO:0000259" key="1">
    <source>
        <dbReference type="PROSITE" id="PS50883"/>
    </source>
</evidence>
<dbReference type="SUPFAM" id="SSF103190">
    <property type="entry name" value="Sensory domain-like"/>
    <property type="match status" value="1"/>
</dbReference>
<proteinExistence type="predicted"/>
<dbReference type="RefSeq" id="WP_162280298.1">
    <property type="nucleotide sequence ID" value="NZ_CP028009.1"/>
</dbReference>
<evidence type="ECO:0000313" key="2">
    <source>
        <dbReference type="EMBL" id="QHV45104.1"/>
    </source>
</evidence>
<dbReference type="InterPro" id="IPR035919">
    <property type="entry name" value="EAL_sf"/>
</dbReference>
<dbReference type="InterPro" id="IPR001633">
    <property type="entry name" value="EAL_dom"/>
</dbReference>
<dbReference type="Proteomes" id="UP000464780">
    <property type="component" value="Chromosome"/>
</dbReference>
<dbReference type="PROSITE" id="PS50883">
    <property type="entry name" value="EAL"/>
    <property type="match status" value="1"/>
</dbReference>
<dbReference type="EMBL" id="CP028009">
    <property type="protein sequence ID" value="QHV45104.1"/>
    <property type="molecule type" value="Genomic_DNA"/>
</dbReference>
<protein>
    <submittedName>
        <fullName evidence="2">EAL domain-containing protein</fullName>
    </submittedName>
</protein>
<dbReference type="PANTHER" id="PTHR33121:SF82">
    <property type="entry name" value="SIGNAL TRANSDUCTION PROTEIN CONTAINING A EAL DOMAIN"/>
    <property type="match status" value="1"/>
</dbReference>
<dbReference type="SMART" id="SM00052">
    <property type="entry name" value="EAL"/>
    <property type="match status" value="1"/>
</dbReference>
<dbReference type="SUPFAM" id="SSF141868">
    <property type="entry name" value="EAL domain-like"/>
    <property type="match status" value="1"/>
</dbReference>
<sequence>MIDALDVMSNLDKVLPYYQAIFSADEHTVIGYEVVGRIQTEEGIQSLASFFHDDSIPSEFQLEADNIIVEKALNRYLESDQKLLLFIHRNANVLMNDDDDESLLQLLLRYEEQGLNLKQIVLEITEHECKEDIEQFNHLLMYYRTYGIQISINKVGTGTSNLERISVLAPDILKVDLTNLRQTALLQSYQDILYSLSLLARRIGATLLYEEIDAFYQLQYAWKNGGRYYQGNYLKECLPDFIETNVLKERLGNECHQFIQHEKKKLQKIYNLTEMLRDRIGDVLSKQKKNEDINDWLLQFSQSVSQCSFRIFICNEDGFQQSGNVMKKDGEWIVMPDYYMKNWSWRPYFLENIMKMRFENKARLSDLYADIETGEMVRTFSFPIDDDNFLFIDLSYEYLYEEDVLF</sequence>
<dbReference type="InterPro" id="IPR018842">
    <property type="entry name" value="YkuI_C"/>
</dbReference>
<organism evidence="2 3">
    <name type="scientific">Bacillus cereus</name>
    <dbReference type="NCBI Taxonomy" id="1396"/>
    <lineage>
        <taxon>Bacteria</taxon>
        <taxon>Bacillati</taxon>
        <taxon>Bacillota</taxon>
        <taxon>Bacilli</taxon>
        <taxon>Bacillales</taxon>
        <taxon>Bacillaceae</taxon>
        <taxon>Bacillus</taxon>
        <taxon>Bacillus cereus group</taxon>
    </lineage>
</organism>
<dbReference type="InterPro" id="IPR029151">
    <property type="entry name" value="Sensor-like_sf"/>
</dbReference>
<gene>
    <name evidence="2" type="ORF">C1N66_18925</name>
</gene>
<dbReference type="Pfam" id="PF10388">
    <property type="entry name" value="YkuI_C"/>
    <property type="match status" value="1"/>
</dbReference>
<name>A0AB73ULV8_BACCE</name>
<reference evidence="2 3" key="1">
    <citation type="submission" date="2018-03" db="EMBL/GenBank/DDBJ databases">
        <title>The complete genome of bacterial strain SGAir0260.</title>
        <authorList>
            <person name="Schuster S.C."/>
        </authorList>
    </citation>
    <scope>NUCLEOTIDE SEQUENCE [LARGE SCALE GENOMIC DNA]</scope>
    <source>
        <strain evidence="2 3">SGAir0260</strain>
    </source>
</reference>
<dbReference type="AlphaFoldDB" id="A0AB73ULV8"/>
<dbReference type="GO" id="GO:0071111">
    <property type="term" value="F:cyclic-guanylate-specific phosphodiesterase activity"/>
    <property type="evidence" value="ECO:0007669"/>
    <property type="project" value="InterPro"/>
</dbReference>